<evidence type="ECO:0000256" key="9">
    <source>
        <dbReference type="SAM" id="Phobius"/>
    </source>
</evidence>
<comment type="subcellular location">
    <subcellularLocation>
        <location evidence="1">Membrane</location>
        <topology evidence="1">Multi-pass membrane protein</topology>
    </subcellularLocation>
</comment>
<feature type="transmembrane region" description="Helical" evidence="9">
    <location>
        <begin position="193"/>
        <end position="215"/>
    </location>
</feature>
<name>A0A0V1PQR5_9ASCO</name>
<evidence type="ECO:0000256" key="5">
    <source>
        <dbReference type="ARBA" id="ARBA00022989"/>
    </source>
</evidence>
<evidence type="ECO:0000256" key="7">
    <source>
        <dbReference type="ARBA" id="ARBA00023098"/>
    </source>
</evidence>
<comment type="similarity">
    <text evidence="2">Belongs to the steroid 5-alpha reductase family.</text>
</comment>
<feature type="transmembrane region" description="Helical" evidence="9">
    <location>
        <begin position="165"/>
        <end position="181"/>
    </location>
</feature>
<keyword evidence="8 9" id="KW-0472">Membrane</keyword>
<dbReference type="GeneID" id="26842740"/>
<gene>
    <name evidence="11" type="ORF">AC631_05731</name>
</gene>
<evidence type="ECO:0000256" key="2">
    <source>
        <dbReference type="ARBA" id="ARBA00007742"/>
    </source>
</evidence>
<dbReference type="Proteomes" id="UP000054251">
    <property type="component" value="Unassembled WGS sequence"/>
</dbReference>
<dbReference type="PROSITE" id="PS50244">
    <property type="entry name" value="S5A_REDUCTASE"/>
    <property type="match status" value="1"/>
</dbReference>
<dbReference type="Gene3D" id="1.20.120.1630">
    <property type="match status" value="1"/>
</dbReference>
<keyword evidence="3" id="KW-0444">Lipid biosynthesis</keyword>
<dbReference type="PANTHER" id="PTHR10556">
    <property type="entry name" value="3-OXO-5-ALPHA-STEROID 4-DEHYDROGENASE"/>
    <property type="match status" value="1"/>
</dbReference>
<evidence type="ECO:0000256" key="6">
    <source>
        <dbReference type="ARBA" id="ARBA00023002"/>
    </source>
</evidence>
<dbReference type="GO" id="GO:0016020">
    <property type="term" value="C:membrane"/>
    <property type="evidence" value="ECO:0007669"/>
    <property type="project" value="UniProtKB-SubCell"/>
</dbReference>
<dbReference type="PANTHER" id="PTHR10556:SF28">
    <property type="entry name" value="VERY-LONG-CHAIN ENOYL-COA REDUCTASE"/>
    <property type="match status" value="1"/>
</dbReference>
<keyword evidence="4 9" id="KW-0812">Transmembrane</keyword>
<evidence type="ECO:0000256" key="4">
    <source>
        <dbReference type="ARBA" id="ARBA00022692"/>
    </source>
</evidence>
<keyword evidence="12" id="KW-1185">Reference proteome</keyword>
<comment type="caution">
    <text evidence="11">The sequence shown here is derived from an EMBL/GenBank/DDBJ whole genome shotgun (WGS) entry which is preliminary data.</text>
</comment>
<keyword evidence="6" id="KW-0560">Oxidoreductase</keyword>
<organism evidence="11 12">
    <name type="scientific">Debaryomyces fabryi</name>
    <dbReference type="NCBI Taxonomy" id="58627"/>
    <lineage>
        <taxon>Eukaryota</taxon>
        <taxon>Fungi</taxon>
        <taxon>Dikarya</taxon>
        <taxon>Ascomycota</taxon>
        <taxon>Saccharomycotina</taxon>
        <taxon>Pichiomycetes</taxon>
        <taxon>Debaryomycetaceae</taxon>
        <taxon>Debaryomyces</taxon>
    </lineage>
</organism>
<dbReference type="GO" id="GO:0042761">
    <property type="term" value="P:very long-chain fatty acid biosynthetic process"/>
    <property type="evidence" value="ECO:0007669"/>
    <property type="project" value="TreeGrafter"/>
</dbReference>
<accession>A0A0V1PQR5</accession>
<feature type="transmembrane region" description="Helical" evidence="9">
    <location>
        <begin position="261"/>
        <end position="287"/>
    </location>
</feature>
<dbReference type="EMBL" id="LMYN01000264">
    <property type="protein sequence ID" value="KRZ98511.1"/>
    <property type="molecule type" value="Genomic_DNA"/>
</dbReference>
<protein>
    <recommendedName>
        <fullName evidence="10">3-oxo-5-alpha-steroid 4-dehydrogenase C-terminal domain-containing protein</fullName>
    </recommendedName>
</protein>
<proteinExistence type="inferred from homology"/>
<dbReference type="Pfam" id="PF02544">
    <property type="entry name" value="Steroid_dh"/>
    <property type="match status" value="1"/>
</dbReference>
<evidence type="ECO:0000313" key="11">
    <source>
        <dbReference type="EMBL" id="KRZ98511.1"/>
    </source>
</evidence>
<evidence type="ECO:0000256" key="3">
    <source>
        <dbReference type="ARBA" id="ARBA00022516"/>
    </source>
</evidence>
<dbReference type="RefSeq" id="XP_015464614.1">
    <property type="nucleotide sequence ID" value="XM_015614560.1"/>
</dbReference>
<evidence type="ECO:0000259" key="10">
    <source>
        <dbReference type="Pfam" id="PF02544"/>
    </source>
</evidence>
<dbReference type="InterPro" id="IPR039357">
    <property type="entry name" value="SRD5A/TECR"/>
</dbReference>
<keyword evidence="5 9" id="KW-1133">Transmembrane helix</keyword>
<dbReference type="GO" id="GO:0016627">
    <property type="term" value="F:oxidoreductase activity, acting on the CH-CH group of donors"/>
    <property type="evidence" value="ECO:0007669"/>
    <property type="project" value="InterPro"/>
</dbReference>
<feature type="transmembrane region" description="Helical" evidence="9">
    <location>
        <begin position="88"/>
        <end position="111"/>
    </location>
</feature>
<keyword evidence="7" id="KW-0443">Lipid metabolism</keyword>
<evidence type="ECO:0000313" key="12">
    <source>
        <dbReference type="Proteomes" id="UP000054251"/>
    </source>
</evidence>
<feature type="domain" description="3-oxo-5-alpha-steroid 4-dehydrogenase C-terminal" evidence="10">
    <location>
        <begin position="154"/>
        <end position="315"/>
    </location>
</feature>
<sequence length="316" mass="36435">MVSIEIVPRSKSLKALSTDELDVDSSVEQLLKLISKTQNVSKDRIRLTMKDATGKQVPLDASKTFAANGISKSTKSITLYTKDLGPQIAWRTVFIIEYFGPLLIHPLFYLFSSIYGQGSFTHTHTQFVAYVLVLLHFLKREFETVFVHKFSNATMPVFNIFKNSSHYWILSGFNLSFFIYGPPTDNSSFSSKFLFYVNDFPAYVNYTLAGLWLFAELSNFTTHLNLASLRSSSNTKNYVIPYGYGFDWVSCPNYFFESLSWLFYALLVGNWSSWVFLVVATGQMWLWAVKKHKRYLKTFGDDYKKLKRKIYVPFLA</sequence>
<dbReference type="InterPro" id="IPR001104">
    <property type="entry name" value="3-oxo-5_a-steroid_4-DH_C"/>
</dbReference>
<dbReference type="OrthoDB" id="540503at2759"/>
<dbReference type="AlphaFoldDB" id="A0A0V1PQR5"/>
<evidence type="ECO:0000256" key="1">
    <source>
        <dbReference type="ARBA" id="ARBA00004141"/>
    </source>
</evidence>
<reference evidence="11 12" key="1">
    <citation type="submission" date="2015-11" db="EMBL/GenBank/DDBJ databases">
        <title>The genome of Debaryomyces fabryi.</title>
        <authorList>
            <person name="Tafer H."/>
            <person name="Lopandic K."/>
        </authorList>
    </citation>
    <scope>NUCLEOTIDE SEQUENCE [LARGE SCALE GENOMIC DNA]</scope>
    <source>
        <strain evidence="11 12">CBS 789</strain>
    </source>
</reference>
<evidence type="ECO:0000256" key="8">
    <source>
        <dbReference type="ARBA" id="ARBA00023136"/>
    </source>
</evidence>